<protein>
    <submittedName>
        <fullName evidence="1">Uncharacterized protein</fullName>
    </submittedName>
</protein>
<evidence type="ECO:0000313" key="1">
    <source>
        <dbReference type="EMBL" id="CAB5221574.1"/>
    </source>
</evidence>
<dbReference type="EMBL" id="LR798287">
    <property type="protein sequence ID" value="CAB5221574.1"/>
    <property type="molecule type" value="Genomic_DNA"/>
</dbReference>
<reference evidence="1" key="1">
    <citation type="submission" date="2020-05" db="EMBL/GenBank/DDBJ databases">
        <authorList>
            <person name="Chiriac C."/>
            <person name="Salcher M."/>
            <person name="Ghai R."/>
            <person name="Kavagutti S V."/>
        </authorList>
    </citation>
    <scope>NUCLEOTIDE SEQUENCE</scope>
</reference>
<organism evidence="1">
    <name type="scientific">uncultured Caudovirales phage</name>
    <dbReference type="NCBI Taxonomy" id="2100421"/>
    <lineage>
        <taxon>Viruses</taxon>
        <taxon>Duplodnaviria</taxon>
        <taxon>Heunggongvirae</taxon>
        <taxon>Uroviricota</taxon>
        <taxon>Caudoviricetes</taxon>
        <taxon>Peduoviridae</taxon>
        <taxon>Maltschvirus</taxon>
        <taxon>Maltschvirus maltsch</taxon>
    </lineage>
</organism>
<accession>A0A6J7WZU6</accession>
<dbReference type="SUPFAM" id="SSF53448">
    <property type="entry name" value="Nucleotide-diphospho-sugar transferases"/>
    <property type="match status" value="1"/>
</dbReference>
<gene>
    <name evidence="1" type="ORF">UFOVP245_192</name>
</gene>
<sequence>MSQGYFLIALGENYIDECDFLVDTIRKQGDMRPISLLIHPQDESYARDKGVYDQLIHFTPCDKLWDDSHTSFEKYCLYPRIYMNEYLPYDENITVDSDVLCQYNADNVWEHCSNSNKYVVMTGRHNDPNWHWGAIGEVSKSFGQHVPHVHGGFFYCRKSEQLNKFFAFCRYVFYEYDNFNCRRMFRGGKVDEIIFAIAHSHFGIMPVAFDQFPIMSFNYTQDVIIPSKLQTENNQNIQMSDYIPFIHMFDKMDGANFKSLYEKIMREEPK</sequence>
<dbReference type="InterPro" id="IPR029044">
    <property type="entry name" value="Nucleotide-diphossugar_trans"/>
</dbReference>
<name>A0A6J7WZU6_9CAUD</name>
<proteinExistence type="predicted"/>